<keyword evidence="9" id="KW-1185">Reference proteome</keyword>
<protein>
    <submittedName>
        <fullName evidence="8">Family with sequence similarity 241 member A</fullName>
    </submittedName>
</protein>
<keyword evidence="3" id="KW-0812">Transmembrane</keyword>
<dbReference type="Proteomes" id="UP000261540">
    <property type="component" value="Unplaced"/>
</dbReference>
<feature type="domain" description="DUF4605" evidence="7">
    <location>
        <begin position="53"/>
        <end position="111"/>
    </location>
</feature>
<evidence type="ECO:0000313" key="9">
    <source>
        <dbReference type="Proteomes" id="UP000261540"/>
    </source>
</evidence>
<dbReference type="Pfam" id="PF15378">
    <property type="entry name" value="DUF4605"/>
    <property type="match status" value="1"/>
</dbReference>
<comment type="similarity">
    <text evidence="2">Belongs to the FAM241 family.</text>
</comment>
<evidence type="ECO:0000256" key="3">
    <source>
        <dbReference type="ARBA" id="ARBA00022692"/>
    </source>
</evidence>
<dbReference type="AlphaFoldDB" id="A0A3B3R545"/>
<dbReference type="GO" id="GO:0016020">
    <property type="term" value="C:membrane"/>
    <property type="evidence" value="ECO:0007669"/>
    <property type="project" value="UniProtKB-SubCell"/>
</dbReference>
<organism evidence="8 9">
    <name type="scientific">Paramormyrops kingsleyae</name>
    <dbReference type="NCBI Taxonomy" id="1676925"/>
    <lineage>
        <taxon>Eukaryota</taxon>
        <taxon>Metazoa</taxon>
        <taxon>Chordata</taxon>
        <taxon>Craniata</taxon>
        <taxon>Vertebrata</taxon>
        <taxon>Euteleostomi</taxon>
        <taxon>Actinopterygii</taxon>
        <taxon>Neopterygii</taxon>
        <taxon>Teleostei</taxon>
        <taxon>Osteoglossocephala</taxon>
        <taxon>Osteoglossomorpha</taxon>
        <taxon>Osteoglossiformes</taxon>
        <taxon>Mormyridae</taxon>
        <taxon>Paramormyrops</taxon>
    </lineage>
</organism>
<dbReference type="PANTHER" id="PTHR33690:SF1">
    <property type="entry name" value="FAMILY WITH SEQUENCE SIMILARITY 241 MEMBER A"/>
    <property type="match status" value="1"/>
</dbReference>
<dbReference type="InterPro" id="IPR027953">
    <property type="entry name" value="DUF4605"/>
</dbReference>
<reference evidence="8" key="2">
    <citation type="submission" date="2025-09" db="UniProtKB">
        <authorList>
            <consortium name="Ensembl"/>
        </authorList>
    </citation>
    <scope>IDENTIFICATION</scope>
</reference>
<feature type="compositionally biased region" description="Basic residues" evidence="6">
    <location>
        <begin position="14"/>
        <end position="31"/>
    </location>
</feature>
<sequence>MIKETGAKFSYLRERKRSSQGFKRRHRSRQHAHADHGPGASRHGSDDCQRLGTLFGELNKCLRSLGFSQVVFGEKTVDPVVIIFFWLMLGFLGLQALGLVGVLCLVIIFIQK</sequence>
<evidence type="ECO:0000256" key="6">
    <source>
        <dbReference type="SAM" id="MobiDB-lite"/>
    </source>
</evidence>
<accession>A0A3B3R545</accession>
<dbReference type="PANTHER" id="PTHR33690">
    <property type="entry name" value="DUF4605 DOMAIN-CONTAINING PROTEIN"/>
    <property type="match status" value="1"/>
</dbReference>
<evidence type="ECO:0000256" key="5">
    <source>
        <dbReference type="ARBA" id="ARBA00023136"/>
    </source>
</evidence>
<evidence type="ECO:0000256" key="1">
    <source>
        <dbReference type="ARBA" id="ARBA00004167"/>
    </source>
</evidence>
<reference evidence="8" key="1">
    <citation type="submission" date="2025-08" db="UniProtKB">
        <authorList>
            <consortium name="Ensembl"/>
        </authorList>
    </citation>
    <scope>IDENTIFICATION</scope>
</reference>
<feature type="region of interest" description="Disordered" evidence="6">
    <location>
        <begin position="1"/>
        <end position="46"/>
    </location>
</feature>
<evidence type="ECO:0000313" key="8">
    <source>
        <dbReference type="Ensembl" id="ENSPKIP00000012796.1"/>
    </source>
</evidence>
<proteinExistence type="inferred from homology"/>
<keyword evidence="4" id="KW-1133">Transmembrane helix</keyword>
<dbReference type="GeneTree" id="ENSGT00940000154340"/>
<evidence type="ECO:0000259" key="7">
    <source>
        <dbReference type="Pfam" id="PF15378"/>
    </source>
</evidence>
<dbReference type="Ensembl" id="ENSPKIT00000037199.1">
    <property type="protein sequence ID" value="ENSPKIP00000012796.1"/>
    <property type="gene ID" value="ENSPKIG00000000475.1"/>
</dbReference>
<evidence type="ECO:0000256" key="4">
    <source>
        <dbReference type="ARBA" id="ARBA00022989"/>
    </source>
</evidence>
<comment type="subcellular location">
    <subcellularLocation>
        <location evidence="1">Membrane</location>
        <topology evidence="1">Single-pass membrane protein</topology>
    </subcellularLocation>
</comment>
<name>A0A3B3R545_9TELE</name>
<keyword evidence="5" id="KW-0472">Membrane</keyword>
<evidence type="ECO:0000256" key="2">
    <source>
        <dbReference type="ARBA" id="ARBA00006165"/>
    </source>
</evidence>
<dbReference type="InterPro" id="IPR052502">
    <property type="entry name" value="FAM241_domain"/>
</dbReference>